<dbReference type="Proteomes" id="UP000239576">
    <property type="component" value="Unassembled WGS sequence"/>
</dbReference>
<accession>A0A2T1DY53</accession>
<evidence type="ECO:0000313" key="2">
    <source>
        <dbReference type="Proteomes" id="UP000239576"/>
    </source>
</evidence>
<reference evidence="1 2" key="2">
    <citation type="submission" date="2018-03" db="EMBL/GenBank/DDBJ databases">
        <title>The ancient ancestry and fast evolution of plastids.</title>
        <authorList>
            <person name="Moore K.R."/>
            <person name="Magnabosco C."/>
            <person name="Momper L."/>
            <person name="Gold D.A."/>
            <person name="Bosak T."/>
            <person name="Fournier G.P."/>
        </authorList>
    </citation>
    <scope>NUCLEOTIDE SEQUENCE [LARGE SCALE GENOMIC DNA]</scope>
    <source>
        <strain evidence="1 2">ULC18</strain>
    </source>
</reference>
<sequence length="87" mass="9850">MGQTLPDLTRPTRWRLYVRRPWGATVPHEFTGTFPEDALETARVQGVQLEKVVAPEFQLLDSGEWRQVPTQFLQDAIALVTNTRSGA</sequence>
<name>A0A2T1DY53_9CYAN</name>
<dbReference type="AlphaFoldDB" id="A0A2T1DY53"/>
<protein>
    <submittedName>
        <fullName evidence="1">Uncharacterized protein</fullName>
    </submittedName>
</protein>
<gene>
    <name evidence="1" type="ORF">C7B82_23875</name>
</gene>
<organism evidence="1 2">
    <name type="scientific">Stenomitos frigidus ULC18</name>
    <dbReference type="NCBI Taxonomy" id="2107698"/>
    <lineage>
        <taxon>Bacteria</taxon>
        <taxon>Bacillati</taxon>
        <taxon>Cyanobacteriota</taxon>
        <taxon>Cyanophyceae</taxon>
        <taxon>Leptolyngbyales</taxon>
        <taxon>Leptolyngbyaceae</taxon>
        <taxon>Stenomitos</taxon>
    </lineage>
</organism>
<dbReference type="EMBL" id="PVWK01000126">
    <property type="protein sequence ID" value="PSB25371.1"/>
    <property type="molecule type" value="Genomic_DNA"/>
</dbReference>
<reference evidence="2" key="1">
    <citation type="submission" date="2018-02" db="EMBL/GenBank/DDBJ databases">
        <authorList>
            <person name="Moore K."/>
            <person name="Momper L."/>
        </authorList>
    </citation>
    <scope>NUCLEOTIDE SEQUENCE [LARGE SCALE GENOMIC DNA]</scope>
    <source>
        <strain evidence="2">ULC18</strain>
    </source>
</reference>
<comment type="caution">
    <text evidence="1">The sequence shown here is derived from an EMBL/GenBank/DDBJ whole genome shotgun (WGS) entry which is preliminary data.</text>
</comment>
<keyword evidence="2" id="KW-1185">Reference proteome</keyword>
<proteinExistence type="predicted"/>
<dbReference type="RefSeq" id="WP_106259189.1">
    <property type="nucleotide sequence ID" value="NZ_CAWNSW010000164.1"/>
</dbReference>
<evidence type="ECO:0000313" key="1">
    <source>
        <dbReference type="EMBL" id="PSB25371.1"/>
    </source>
</evidence>